<proteinExistence type="predicted"/>
<dbReference type="InterPro" id="IPR004358">
    <property type="entry name" value="Sig_transdc_His_kin-like_C"/>
</dbReference>
<keyword evidence="6" id="KW-0997">Cell inner membrane</keyword>
<evidence type="ECO:0000256" key="12">
    <source>
        <dbReference type="ARBA" id="ARBA00022801"/>
    </source>
</evidence>
<dbReference type="Gene3D" id="3.30.565.10">
    <property type="entry name" value="Histidine kinase-like ATPase, C-terminal domain"/>
    <property type="match status" value="1"/>
</dbReference>
<dbReference type="Proteomes" id="UP000838160">
    <property type="component" value="Unassembled WGS sequence"/>
</dbReference>
<dbReference type="SUPFAM" id="SSF55785">
    <property type="entry name" value="PYP-like sensor domain (PAS domain)"/>
    <property type="match status" value="1"/>
</dbReference>
<reference evidence="21" key="1">
    <citation type="submission" date="2021-12" db="EMBL/GenBank/DDBJ databases">
        <authorList>
            <person name="Rodrigo-Torres L."/>
            <person name="Arahal R. D."/>
            <person name="Lucena T."/>
        </authorList>
    </citation>
    <scope>NUCLEOTIDE SEQUENCE</scope>
    <source>
        <strain evidence="21">CECT 8226</strain>
    </source>
</reference>
<feature type="transmembrane region" description="Helical" evidence="18">
    <location>
        <begin position="12"/>
        <end position="33"/>
    </location>
</feature>
<evidence type="ECO:0000256" key="3">
    <source>
        <dbReference type="ARBA" id="ARBA00012438"/>
    </source>
</evidence>
<keyword evidence="5" id="KW-1003">Cell membrane</keyword>
<sequence>MSLTYFNSRKSLATLITRTVAWVIGTFTLAILLQSWNLSRDIITQEVQRTSKQTRQLVLNFFDYRLASLQILQDSNAKSDAVEQYFQDVDTKALDYFFLREDNLEPLHSPDFRFITHLRDVIWDDGNALFYGLEDYSLFELRSQVEFQNQWAVVSVSSQLGERHILVRKTPIIASESGEVLGYLYVGLVLNDNIALLSRLMEGTNSDDVMLLHKGQFIASTISSDDHYTLDSISSHIDSGELAFDKVLITETELDMGESSLKLNVYSIQRNPGVLALKQSYLLWIVCSILVIIVLSLALRRWLNRKVTTELASLMQYTAIAGNKDRFTPYDGSSIYEFNHIGRTLSNTFERLSEQEKLFQDLFNFSLSPIIVWKENGKILQINPAGRKALGVEGVDEDTAQNELMVQFVDLMTLHVIKAKMGATLTGIDVPIGHQTYRWSFSAISAHNDRVLILSQGQDITTLLDAERQSNKARRSAEAAAKARSDFLARMSHEIRTPLNGILGISQLLRVQQGDKRFHEQVDVLYNSGEHLLAVINDILDFSKIENGRFKLEMHQFHFKDVLVALEGIFKPLCDSKGITFNLTTNLDQDILVTSDQVRLNQILFNLVSNAIKFTHEGEVSVAFDYRSHSQNKQGVTQGELHIEIRDSGIGIPDTQLSTIFDPFIQSESTLTREYGGSGLGLAIVKHLVSMFGGDIQLHSQVGIGSIFNLFIPMDSQKGDKGAYRVENTLDFDLFERPLRLLLVEDNHTNAFIARAFCEKYGMEVVWAKDGQEALDCIANQAFDLVLMDNQLPSMSGIEATNMIRNTWHKQVPIYACTADNQESTRQQFIDAGADYIVVKPIKEKALNDSLRYFKKHFFDPSPVLKVDQTRPL</sequence>
<evidence type="ECO:0000256" key="15">
    <source>
        <dbReference type="ARBA" id="ARBA00022989"/>
    </source>
</evidence>
<keyword evidence="18" id="KW-0472">Membrane</keyword>
<keyword evidence="7 17" id="KW-0597">Phosphoprotein</keyword>
<dbReference type="PANTHER" id="PTHR43047:SF64">
    <property type="entry name" value="HISTIDINE KINASE CONTAINING CHEY-HOMOLOGOUS RECEIVER DOMAIN AND PAS DOMAIN-RELATED"/>
    <property type="match status" value="1"/>
</dbReference>
<dbReference type="SUPFAM" id="SSF52172">
    <property type="entry name" value="CheY-like"/>
    <property type="match status" value="1"/>
</dbReference>
<evidence type="ECO:0000256" key="6">
    <source>
        <dbReference type="ARBA" id="ARBA00022519"/>
    </source>
</evidence>
<evidence type="ECO:0000256" key="17">
    <source>
        <dbReference type="PROSITE-ProRule" id="PRU00169"/>
    </source>
</evidence>
<evidence type="ECO:0000256" key="9">
    <source>
        <dbReference type="ARBA" id="ARBA00022692"/>
    </source>
</evidence>
<keyword evidence="9 18" id="KW-0812">Transmembrane</keyword>
<dbReference type="PRINTS" id="PR00344">
    <property type="entry name" value="BCTRLSENSOR"/>
</dbReference>
<comment type="subcellular location">
    <subcellularLocation>
        <location evidence="2">Cell inner membrane</location>
        <topology evidence="2">Multi-pass membrane protein</topology>
    </subcellularLocation>
</comment>
<dbReference type="InterPro" id="IPR015387">
    <property type="entry name" value="LuxQ-periplasm_dom"/>
</dbReference>
<keyword evidence="15 18" id="KW-1133">Transmembrane helix</keyword>
<dbReference type="InterPro" id="IPR003661">
    <property type="entry name" value="HisK_dim/P_dom"/>
</dbReference>
<accession>A0ABM8ZMF5</accession>
<evidence type="ECO:0000256" key="1">
    <source>
        <dbReference type="ARBA" id="ARBA00000085"/>
    </source>
</evidence>
<dbReference type="CDD" id="cd00082">
    <property type="entry name" value="HisKA"/>
    <property type="match status" value="1"/>
</dbReference>
<evidence type="ECO:0000259" key="19">
    <source>
        <dbReference type="PROSITE" id="PS50109"/>
    </source>
</evidence>
<dbReference type="InterPro" id="IPR011006">
    <property type="entry name" value="CheY-like_superfamily"/>
</dbReference>
<name>A0ABM8ZMF5_9VIBR</name>
<dbReference type="InterPro" id="IPR036097">
    <property type="entry name" value="HisK_dim/P_sf"/>
</dbReference>
<dbReference type="SMART" id="SM00388">
    <property type="entry name" value="HisKA"/>
    <property type="match status" value="1"/>
</dbReference>
<dbReference type="PANTHER" id="PTHR43047">
    <property type="entry name" value="TWO-COMPONENT HISTIDINE PROTEIN KINASE"/>
    <property type="match status" value="1"/>
</dbReference>
<evidence type="ECO:0000256" key="7">
    <source>
        <dbReference type="ARBA" id="ARBA00022553"/>
    </source>
</evidence>
<dbReference type="InterPro" id="IPR001789">
    <property type="entry name" value="Sig_transdc_resp-reg_receiver"/>
</dbReference>
<comment type="catalytic activity">
    <reaction evidence="1">
        <text>ATP + protein L-histidine = ADP + protein N-phospho-L-histidine.</text>
        <dbReference type="EC" id="2.7.13.3"/>
    </reaction>
</comment>
<keyword evidence="22" id="KW-1185">Reference proteome</keyword>
<dbReference type="Gene3D" id="3.40.50.2300">
    <property type="match status" value="1"/>
</dbReference>
<dbReference type="InterPro" id="IPR003594">
    <property type="entry name" value="HATPase_dom"/>
</dbReference>
<dbReference type="InterPro" id="IPR035965">
    <property type="entry name" value="PAS-like_dom_sf"/>
</dbReference>
<evidence type="ECO:0000256" key="16">
    <source>
        <dbReference type="ARBA" id="ARBA00023012"/>
    </source>
</evidence>
<dbReference type="Pfam" id="PF09308">
    <property type="entry name" value="LuxQ-periplasm"/>
    <property type="match status" value="1"/>
</dbReference>
<evidence type="ECO:0000256" key="11">
    <source>
        <dbReference type="ARBA" id="ARBA00022777"/>
    </source>
</evidence>
<keyword evidence="14" id="KW-0904">Protein phosphatase</keyword>
<dbReference type="RefSeq" id="WP_237486224.1">
    <property type="nucleotide sequence ID" value="NZ_CAKLCM010000003.1"/>
</dbReference>
<dbReference type="PROSITE" id="PS50110">
    <property type="entry name" value="RESPONSE_REGULATORY"/>
    <property type="match status" value="1"/>
</dbReference>
<dbReference type="Pfam" id="PF02518">
    <property type="entry name" value="HATPase_c"/>
    <property type="match status" value="1"/>
</dbReference>
<dbReference type="EC" id="2.7.13.3" evidence="3"/>
<evidence type="ECO:0000313" key="21">
    <source>
        <dbReference type="EMBL" id="CAH0529640.1"/>
    </source>
</evidence>
<keyword evidence="16" id="KW-0902">Two-component regulatory system</keyword>
<feature type="domain" description="Histidine kinase" evidence="19">
    <location>
        <begin position="490"/>
        <end position="716"/>
    </location>
</feature>
<dbReference type="SMART" id="SM00448">
    <property type="entry name" value="REC"/>
    <property type="match status" value="1"/>
</dbReference>
<dbReference type="CDD" id="cd16922">
    <property type="entry name" value="HATPase_EvgS-ArcB-TorS-like"/>
    <property type="match status" value="1"/>
</dbReference>
<keyword evidence="11 21" id="KW-0418">Kinase</keyword>
<feature type="transmembrane region" description="Helical" evidence="18">
    <location>
        <begin position="281"/>
        <end position="299"/>
    </location>
</feature>
<dbReference type="InterPro" id="IPR036890">
    <property type="entry name" value="HATPase_C_sf"/>
</dbReference>
<evidence type="ECO:0000313" key="22">
    <source>
        <dbReference type="Proteomes" id="UP000838160"/>
    </source>
</evidence>
<dbReference type="InterPro" id="IPR005467">
    <property type="entry name" value="His_kinase_dom"/>
</dbReference>
<keyword evidence="13" id="KW-0067">ATP-binding</keyword>
<evidence type="ECO:0000259" key="20">
    <source>
        <dbReference type="PROSITE" id="PS50110"/>
    </source>
</evidence>
<feature type="modified residue" description="4-aspartylphosphate" evidence="17">
    <location>
        <position position="789"/>
    </location>
</feature>
<keyword evidence="12" id="KW-0378">Hydrolase</keyword>
<dbReference type="SUPFAM" id="SSF55874">
    <property type="entry name" value="ATPase domain of HSP90 chaperone/DNA topoisomerase II/histidine kinase"/>
    <property type="match status" value="1"/>
</dbReference>
<gene>
    <name evidence="21" type="primary">luxQ</name>
    <name evidence="21" type="ORF">VHP8226_03395</name>
</gene>
<dbReference type="Gene3D" id="1.10.287.130">
    <property type="match status" value="1"/>
</dbReference>
<dbReference type="InterPro" id="IPR029151">
    <property type="entry name" value="Sensor-like_sf"/>
</dbReference>
<evidence type="ECO:0000256" key="13">
    <source>
        <dbReference type="ARBA" id="ARBA00022840"/>
    </source>
</evidence>
<dbReference type="CDD" id="cd17546">
    <property type="entry name" value="REC_hyHK_CKI1_RcsC-like"/>
    <property type="match status" value="1"/>
</dbReference>
<dbReference type="Pfam" id="PF00512">
    <property type="entry name" value="HisKA"/>
    <property type="match status" value="1"/>
</dbReference>
<dbReference type="InterPro" id="IPR043056">
    <property type="entry name" value="LuxQ-periplasm_N"/>
</dbReference>
<comment type="caution">
    <text evidence="21">The sequence shown here is derived from an EMBL/GenBank/DDBJ whole genome shotgun (WGS) entry which is preliminary data.</text>
</comment>
<protein>
    <recommendedName>
        <fullName evidence="4">Autoinducer 2 sensor kinase/phosphatase LuxQ</fullName>
        <ecNumber evidence="3">2.7.13.3</ecNumber>
    </recommendedName>
</protein>
<evidence type="ECO:0000256" key="10">
    <source>
        <dbReference type="ARBA" id="ARBA00022741"/>
    </source>
</evidence>
<dbReference type="GO" id="GO:0004673">
    <property type="term" value="F:protein histidine kinase activity"/>
    <property type="evidence" value="ECO:0007669"/>
    <property type="project" value="UniProtKB-EC"/>
</dbReference>
<evidence type="ECO:0000256" key="18">
    <source>
        <dbReference type="SAM" id="Phobius"/>
    </source>
</evidence>
<feature type="domain" description="Response regulatory" evidence="20">
    <location>
        <begin position="740"/>
        <end position="855"/>
    </location>
</feature>
<evidence type="ECO:0000256" key="4">
    <source>
        <dbReference type="ARBA" id="ARBA00019468"/>
    </source>
</evidence>
<evidence type="ECO:0000256" key="14">
    <source>
        <dbReference type="ARBA" id="ARBA00022912"/>
    </source>
</evidence>
<evidence type="ECO:0000256" key="2">
    <source>
        <dbReference type="ARBA" id="ARBA00004429"/>
    </source>
</evidence>
<dbReference type="Gene3D" id="2.20.20.100">
    <property type="entry name" value="LuxQ periplasmic domain, C-terminal subdomain"/>
    <property type="match status" value="1"/>
</dbReference>
<evidence type="ECO:0000256" key="5">
    <source>
        <dbReference type="ARBA" id="ARBA00022475"/>
    </source>
</evidence>
<dbReference type="EMBL" id="CAKLCM010000003">
    <property type="protein sequence ID" value="CAH0529640.1"/>
    <property type="molecule type" value="Genomic_DNA"/>
</dbReference>
<evidence type="ECO:0000256" key="8">
    <source>
        <dbReference type="ARBA" id="ARBA00022679"/>
    </source>
</evidence>
<dbReference type="Pfam" id="PF00072">
    <property type="entry name" value="Response_reg"/>
    <property type="match status" value="1"/>
</dbReference>
<dbReference type="SUPFAM" id="SSF47384">
    <property type="entry name" value="Homodimeric domain of signal transducing histidine kinase"/>
    <property type="match status" value="1"/>
</dbReference>
<dbReference type="Gene3D" id="3.30.450.220">
    <property type="entry name" value="LuxQ periplasmic domain, N-terminal subdomain"/>
    <property type="match status" value="1"/>
</dbReference>
<keyword evidence="10" id="KW-0547">Nucleotide-binding</keyword>
<organism evidence="21 22">
    <name type="scientific">Vibrio hippocampi</name>
    <dbReference type="NCBI Taxonomy" id="654686"/>
    <lineage>
        <taxon>Bacteria</taxon>
        <taxon>Pseudomonadati</taxon>
        <taxon>Pseudomonadota</taxon>
        <taxon>Gammaproteobacteria</taxon>
        <taxon>Vibrionales</taxon>
        <taxon>Vibrionaceae</taxon>
        <taxon>Vibrio</taxon>
    </lineage>
</organism>
<keyword evidence="8 21" id="KW-0808">Transferase</keyword>
<dbReference type="SUPFAM" id="SSF103190">
    <property type="entry name" value="Sensory domain-like"/>
    <property type="match status" value="1"/>
</dbReference>
<dbReference type="SMART" id="SM00387">
    <property type="entry name" value="HATPase_c"/>
    <property type="match status" value="1"/>
</dbReference>
<dbReference type="PROSITE" id="PS50109">
    <property type="entry name" value="HIS_KIN"/>
    <property type="match status" value="1"/>
</dbReference>